<protein>
    <recommendedName>
        <fullName evidence="10">ATP synthase gamma chain</fullName>
    </recommendedName>
    <alternativeName>
        <fullName evidence="10">ATP synthase F1 sector gamma subunit</fullName>
    </alternativeName>
    <alternativeName>
        <fullName evidence="10">F-ATPase gamma subunit</fullName>
    </alternativeName>
</protein>
<dbReference type="RefSeq" id="WP_019240043.1">
    <property type="nucleotide sequence ID" value="NZ_CABKRW010000027.1"/>
</dbReference>
<comment type="similarity">
    <text evidence="3 10">Belongs to the ATPase gamma chain family.</text>
</comment>
<dbReference type="InterPro" id="IPR000131">
    <property type="entry name" value="ATP_synth_F1_gsu"/>
</dbReference>
<keyword evidence="5 10" id="KW-0375">Hydrogen ion transport</keyword>
<keyword evidence="8 10" id="KW-0139">CF(1)</keyword>
<evidence type="ECO:0000256" key="2">
    <source>
        <dbReference type="ARBA" id="ARBA00004170"/>
    </source>
</evidence>
<comment type="caution">
    <text evidence="11">The sequence shown here is derived from an EMBL/GenBank/DDBJ whole genome shotgun (WGS) entry which is preliminary data.</text>
</comment>
<gene>
    <name evidence="10" type="primary">atpG</name>
    <name evidence="11" type="ORF">B5G02_08360</name>
</gene>
<dbReference type="GO" id="GO:0042777">
    <property type="term" value="P:proton motive force-driven plasma membrane ATP synthesis"/>
    <property type="evidence" value="ECO:0007669"/>
    <property type="project" value="UniProtKB-UniRule"/>
</dbReference>
<accession>A0A1Y3XM08</accession>
<dbReference type="NCBIfam" id="TIGR01146">
    <property type="entry name" value="ATPsyn_F1gamma"/>
    <property type="match status" value="1"/>
</dbReference>
<comment type="function">
    <text evidence="1 10">Produces ATP from ADP in the presence of a proton gradient across the membrane. The gamma chain is believed to be important in regulating ATPase activity and the flow of protons through the CF(0) complex.</text>
</comment>
<dbReference type="Gene3D" id="1.10.287.80">
    <property type="entry name" value="ATP synthase, gamma subunit, helix hairpin domain"/>
    <property type="match status" value="2"/>
</dbReference>
<evidence type="ECO:0000256" key="4">
    <source>
        <dbReference type="ARBA" id="ARBA00022448"/>
    </source>
</evidence>
<dbReference type="GO" id="GO:0046933">
    <property type="term" value="F:proton-transporting ATP synthase activity, rotational mechanism"/>
    <property type="evidence" value="ECO:0007669"/>
    <property type="project" value="UniProtKB-UniRule"/>
</dbReference>
<dbReference type="PANTHER" id="PTHR11693">
    <property type="entry name" value="ATP SYNTHASE GAMMA CHAIN"/>
    <property type="match status" value="1"/>
</dbReference>
<dbReference type="PRINTS" id="PR00126">
    <property type="entry name" value="ATPASEGAMMA"/>
</dbReference>
<name>A0A1Y3XM08_9ACTN</name>
<evidence type="ECO:0000256" key="5">
    <source>
        <dbReference type="ARBA" id="ARBA00022781"/>
    </source>
</evidence>
<dbReference type="CDD" id="cd12151">
    <property type="entry name" value="F1-ATPase_gamma"/>
    <property type="match status" value="1"/>
</dbReference>
<sequence>MANLRDIRKRISSVQSTEQITRTMEMVSTAKIRRALDRSVQSEPYKEALTDVMLTVAQDAEVAGSNPMLKRRETMKRCLVIAVASDRGLAGGFNVSVTREAEKLMASWNRLGAEAQIITCGRRASDYFRNHPGLVMHFAGTSADPDLQQARMISSYVCREYEAEKLDRVVIVYHHAKNRVDQELRVETLLPLDPEAIAMAHGPRKNTGEGPERVSSSFKFVPSAEHVLGELVPSYILTVIHQALIDSAAAEQGARRKAMHSATENATAIVATLTRTYNRVRQASITTEINEIVGGASALEEQQ</sequence>
<dbReference type="PANTHER" id="PTHR11693:SF22">
    <property type="entry name" value="ATP SYNTHASE SUBUNIT GAMMA, MITOCHONDRIAL"/>
    <property type="match status" value="1"/>
</dbReference>
<dbReference type="SUPFAM" id="SSF52943">
    <property type="entry name" value="ATP synthase (F1-ATPase), gamma subunit"/>
    <property type="match status" value="1"/>
</dbReference>
<reference evidence="12" key="1">
    <citation type="submission" date="2017-04" db="EMBL/GenBank/DDBJ databases">
        <title>Function of individual gut microbiota members based on whole genome sequencing of pure cultures obtained from chicken caecum.</title>
        <authorList>
            <person name="Medvecky M."/>
            <person name="Cejkova D."/>
            <person name="Polansky O."/>
            <person name="Karasova D."/>
            <person name="Kubasova T."/>
            <person name="Cizek A."/>
            <person name="Rychlik I."/>
        </authorList>
    </citation>
    <scope>NUCLEOTIDE SEQUENCE [LARGE SCALE GENOMIC DNA]</scope>
    <source>
        <strain evidence="12">An5</strain>
    </source>
</reference>
<evidence type="ECO:0000256" key="10">
    <source>
        <dbReference type="HAMAP-Rule" id="MF_00815"/>
    </source>
</evidence>
<dbReference type="AlphaFoldDB" id="A0A1Y3XM08"/>
<dbReference type="OrthoDB" id="9812769at2"/>
<dbReference type="Pfam" id="PF00231">
    <property type="entry name" value="ATP-synt"/>
    <property type="match status" value="1"/>
</dbReference>
<dbReference type="HAMAP" id="MF_00815">
    <property type="entry name" value="ATP_synth_gamma_bact"/>
    <property type="match status" value="1"/>
</dbReference>
<evidence type="ECO:0000256" key="6">
    <source>
        <dbReference type="ARBA" id="ARBA00023065"/>
    </source>
</evidence>
<keyword evidence="7 10" id="KW-0472">Membrane</keyword>
<dbReference type="InterPro" id="IPR023632">
    <property type="entry name" value="ATP_synth_F1_gsu_CS"/>
</dbReference>
<comment type="subunit">
    <text evidence="10">F-type ATPases have 2 components, CF(1) - the catalytic core - and CF(0) - the membrane proton channel. CF(1) has five subunits: alpha(3), beta(3), gamma(1), delta(1), epsilon(1). CF(0) has three main subunits: a, b and c.</text>
</comment>
<organism evidence="11 12">
    <name type="scientific">[Collinsella] massiliensis</name>
    <dbReference type="NCBI Taxonomy" id="1232426"/>
    <lineage>
        <taxon>Bacteria</taxon>
        <taxon>Bacillati</taxon>
        <taxon>Actinomycetota</taxon>
        <taxon>Coriobacteriia</taxon>
        <taxon>Coriobacteriales</taxon>
        <taxon>Coriobacteriaceae</taxon>
        <taxon>Enorma</taxon>
    </lineage>
</organism>
<comment type="subcellular location">
    <subcellularLocation>
        <location evidence="10">Cell membrane</location>
        <topology evidence="10">Peripheral membrane protein</topology>
    </subcellularLocation>
    <subcellularLocation>
        <location evidence="2">Membrane</location>
        <topology evidence="2">Peripheral membrane protein</topology>
    </subcellularLocation>
</comment>
<keyword evidence="6 10" id="KW-0406">Ion transport</keyword>
<keyword evidence="12" id="KW-1185">Reference proteome</keyword>
<dbReference type="InterPro" id="IPR035968">
    <property type="entry name" value="ATP_synth_F1_ATPase_gsu"/>
</dbReference>
<dbReference type="PROSITE" id="PS00153">
    <property type="entry name" value="ATPASE_GAMMA"/>
    <property type="match status" value="1"/>
</dbReference>
<evidence type="ECO:0000313" key="12">
    <source>
        <dbReference type="Proteomes" id="UP000195781"/>
    </source>
</evidence>
<dbReference type="GO" id="GO:0005524">
    <property type="term" value="F:ATP binding"/>
    <property type="evidence" value="ECO:0007669"/>
    <property type="project" value="UniProtKB-UniRule"/>
</dbReference>
<evidence type="ECO:0000313" key="11">
    <source>
        <dbReference type="EMBL" id="OUN86553.1"/>
    </source>
</evidence>
<keyword evidence="10" id="KW-1003">Cell membrane</keyword>
<dbReference type="EMBL" id="NFIE01000020">
    <property type="protein sequence ID" value="OUN86553.1"/>
    <property type="molecule type" value="Genomic_DNA"/>
</dbReference>
<dbReference type="Proteomes" id="UP000195781">
    <property type="component" value="Unassembled WGS sequence"/>
</dbReference>
<dbReference type="GO" id="GO:0005886">
    <property type="term" value="C:plasma membrane"/>
    <property type="evidence" value="ECO:0007669"/>
    <property type="project" value="UniProtKB-SubCell"/>
</dbReference>
<keyword evidence="4 10" id="KW-0813">Transport</keyword>
<keyword evidence="9 10" id="KW-0066">ATP synthesis</keyword>
<evidence type="ECO:0000256" key="1">
    <source>
        <dbReference type="ARBA" id="ARBA00003456"/>
    </source>
</evidence>
<evidence type="ECO:0000256" key="7">
    <source>
        <dbReference type="ARBA" id="ARBA00023136"/>
    </source>
</evidence>
<dbReference type="Gene3D" id="3.40.1380.10">
    <property type="match status" value="1"/>
</dbReference>
<proteinExistence type="inferred from homology"/>
<evidence type="ECO:0000256" key="3">
    <source>
        <dbReference type="ARBA" id="ARBA00007681"/>
    </source>
</evidence>
<dbReference type="GO" id="GO:0045259">
    <property type="term" value="C:proton-transporting ATP synthase complex"/>
    <property type="evidence" value="ECO:0007669"/>
    <property type="project" value="UniProtKB-KW"/>
</dbReference>
<evidence type="ECO:0000256" key="8">
    <source>
        <dbReference type="ARBA" id="ARBA00023196"/>
    </source>
</evidence>
<evidence type="ECO:0000256" key="9">
    <source>
        <dbReference type="ARBA" id="ARBA00023310"/>
    </source>
</evidence>